<organism evidence="7 8">
    <name type="scientific">Megalurothrips usitatus</name>
    <name type="common">bean blossom thrips</name>
    <dbReference type="NCBI Taxonomy" id="439358"/>
    <lineage>
        <taxon>Eukaryota</taxon>
        <taxon>Metazoa</taxon>
        <taxon>Ecdysozoa</taxon>
        <taxon>Arthropoda</taxon>
        <taxon>Hexapoda</taxon>
        <taxon>Insecta</taxon>
        <taxon>Pterygota</taxon>
        <taxon>Neoptera</taxon>
        <taxon>Paraneoptera</taxon>
        <taxon>Thysanoptera</taxon>
        <taxon>Terebrantia</taxon>
        <taxon>Thripoidea</taxon>
        <taxon>Thripidae</taxon>
        <taxon>Megalurothrips</taxon>
    </lineage>
</organism>
<dbReference type="GO" id="GO:0005634">
    <property type="term" value="C:nucleus"/>
    <property type="evidence" value="ECO:0007669"/>
    <property type="project" value="TreeGrafter"/>
</dbReference>
<evidence type="ECO:0000313" key="8">
    <source>
        <dbReference type="Proteomes" id="UP001075354"/>
    </source>
</evidence>
<evidence type="ECO:0000256" key="3">
    <source>
        <dbReference type="ARBA" id="ARBA00022679"/>
    </source>
</evidence>
<dbReference type="EMBL" id="JAPTSV010000001">
    <property type="protein sequence ID" value="KAJ1531604.1"/>
    <property type="molecule type" value="Genomic_DNA"/>
</dbReference>
<protein>
    <recommendedName>
        <fullName evidence="1">tRNA (guanine(9)-N(1))-methyltransferase</fullName>
        <ecNumber evidence="1">2.1.1.221</ecNumber>
    </recommendedName>
</protein>
<accession>A0AAV7Y0F1</accession>
<dbReference type="InterPro" id="IPR028564">
    <property type="entry name" value="MT_TRM10-typ"/>
</dbReference>
<reference evidence="7" key="1">
    <citation type="submission" date="2022-12" db="EMBL/GenBank/DDBJ databases">
        <title>Chromosome-level genome assembly of the bean flower thrips Megalurothrips usitatus.</title>
        <authorList>
            <person name="Ma L."/>
            <person name="Liu Q."/>
            <person name="Li H."/>
            <person name="Cai W."/>
        </authorList>
    </citation>
    <scope>NUCLEOTIDE SEQUENCE</scope>
    <source>
        <strain evidence="7">Cailab_2022a</strain>
    </source>
</reference>
<name>A0AAV7Y0F1_9NEOP</name>
<dbReference type="GO" id="GO:0000049">
    <property type="term" value="F:tRNA binding"/>
    <property type="evidence" value="ECO:0007669"/>
    <property type="project" value="TreeGrafter"/>
</dbReference>
<evidence type="ECO:0000256" key="1">
    <source>
        <dbReference type="ARBA" id="ARBA00012797"/>
    </source>
</evidence>
<dbReference type="GO" id="GO:0008168">
    <property type="term" value="F:methyltransferase activity"/>
    <property type="evidence" value="ECO:0007669"/>
    <property type="project" value="UniProtKB-KW"/>
</dbReference>
<evidence type="ECO:0000256" key="4">
    <source>
        <dbReference type="ARBA" id="ARBA00022691"/>
    </source>
</evidence>
<dbReference type="PANTHER" id="PTHR13563:SF13">
    <property type="entry name" value="TRNA METHYLTRANSFERASE 10 HOMOLOG A"/>
    <property type="match status" value="1"/>
</dbReference>
<feature type="domain" description="SAM-dependent MTase TRM10-type" evidence="6">
    <location>
        <begin position="191"/>
        <end position="296"/>
    </location>
</feature>
<dbReference type="GO" id="GO:0002939">
    <property type="term" value="P:tRNA N1-guanine methylation"/>
    <property type="evidence" value="ECO:0007669"/>
    <property type="project" value="TreeGrafter"/>
</dbReference>
<dbReference type="PROSITE" id="PS51675">
    <property type="entry name" value="SAM_MT_TRM10"/>
    <property type="match status" value="1"/>
</dbReference>
<gene>
    <name evidence="7" type="ORF">ONE63_000276</name>
</gene>
<keyword evidence="8" id="KW-1185">Reference proteome</keyword>
<dbReference type="AlphaFoldDB" id="A0AAV7Y0F1"/>
<proteinExistence type="predicted"/>
<comment type="caution">
    <text evidence="7">The sequence shown here is derived from an EMBL/GenBank/DDBJ whole genome shotgun (WGS) entry which is preliminary data.</text>
</comment>
<sequence>MWAKTLWRCTVGVKVKRQFKEINRATFFDPGPNSMLVQTSRLSSNLSISKDWIKLNSGPDNEPYTLTTSQEKFLTKGNAEIGMKLSKLLLHLYLKRQQGITLPENLQLQDIESMLPLSPIKLERFLIALVKRSTAYEREKREKVVQKIELEAVRNGRKAKQAVLEYPWLEYTLFGNALLPRVPKGHMNTCHDSYAFKGLDFGQKIVIDCSYESYMTSYDIKMLANHIMYSYVSIRKNLRPFSMHLCNLNMDGQLMHQLLKINPGFAVNTAVGLHSCSYSDVFDRFVILFFVHVNSF</sequence>
<dbReference type="InterPro" id="IPR038459">
    <property type="entry name" value="MT_TRM10-typ_sf"/>
</dbReference>
<evidence type="ECO:0000256" key="2">
    <source>
        <dbReference type="ARBA" id="ARBA00022603"/>
    </source>
</evidence>
<evidence type="ECO:0000259" key="6">
    <source>
        <dbReference type="PROSITE" id="PS51675"/>
    </source>
</evidence>
<evidence type="ECO:0000313" key="7">
    <source>
        <dbReference type="EMBL" id="KAJ1531604.1"/>
    </source>
</evidence>
<keyword evidence="2" id="KW-0489">Methyltransferase</keyword>
<dbReference type="InterPro" id="IPR007356">
    <property type="entry name" value="tRNA_m1G_MeTrfase_euk"/>
</dbReference>
<dbReference type="EC" id="2.1.1.221" evidence="1"/>
<dbReference type="Proteomes" id="UP001075354">
    <property type="component" value="Chromosome 1"/>
</dbReference>
<dbReference type="PANTHER" id="PTHR13563">
    <property type="entry name" value="TRNA (GUANINE-9-) METHYLTRANSFERASE"/>
    <property type="match status" value="1"/>
</dbReference>
<dbReference type="Gene3D" id="3.40.1280.30">
    <property type="match status" value="1"/>
</dbReference>
<keyword evidence="4" id="KW-0949">S-adenosyl-L-methionine</keyword>
<keyword evidence="3" id="KW-0808">Transferase</keyword>
<comment type="catalytic activity">
    <reaction evidence="5">
        <text>guanosine(9) in tRNA + S-adenosyl-L-methionine = N(1)-methylguanosine(9) in tRNA + S-adenosyl-L-homocysteine + H(+)</text>
        <dbReference type="Rhea" id="RHEA:43156"/>
        <dbReference type="Rhea" id="RHEA-COMP:10367"/>
        <dbReference type="Rhea" id="RHEA-COMP:10368"/>
        <dbReference type="ChEBI" id="CHEBI:15378"/>
        <dbReference type="ChEBI" id="CHEBI:57856"/>
        <dbReference type="ChEBI" id="CHEBI:59789"/>
        <dbReference type="ChEBI" id="CHEBI:73542"/>
        <dbReference type="ChEBI" id="CHEBI:74269"/>
        <dbReference type="EC" id="2.1.1.221"/>
    </reaction>
</comment>
<evidence type="ECO:0000256" key="5">
    <source>
        <dbReference type="ARBA" id="ARBA00048434"/>
    </source>
</evidence>